<keyword evidence="4" id="KW-1185">Reference proteome</keyword>
<dbReference type="PROSITE" id="PS50231">
    <property type="entry name" value="RICIN_B_LECTIN"/>
    <property type="match status" value="1"/>
</dbReference>
<feature type="region of interest" description="Disordered" evidence="1">
    <location>
        <begin position="1"/>
        <end position="27"/>
    </location>
</feature>
<evidence type="ECO:0000256" key="1">
    <source>
        <dbReference type="SAM" id="MobiDB-lite"/>
    </source>
</evidence>
<evidence type="ECO:0000313" key="4">
    <source>
        <dbReference type="Proteomes" id="UP000477750"/>
    </source>
</evidence>
<comment type="caution">
    <text evidence="3">The sequence shown here is derived from an EMBL/GenBank/DDBJ whole genome shotgun (WGS) entry which is preliminary data.</text>
</comment>
<dbReference type="Gene3D" id="2.80.10.50">
    <property type="match status" value="1"/>
</dbReference>
<gene>
    <name evidence="3" type="ORF">GFD30_02495</name>
</gene>
<dbReference type="SMART" id="SM00458">
    <property type="entry name" value="RICIN"/>
    <property type="match status" value="1"/>
</dbReference>
<accession>A0A6L5G487</accession>
<dbReference type="InterPro" id="IPR000772">
    <property type="entry name" value="Ricin_B_lectin"/>
</dbReference>
<name>A0A6L5G487_9ACTN</name>
<proteinExistence type="predicted"/>
<dbReference type="Proteomes" id="UP000477750">
    <property type="component" value="Unassembled WGS sequence"/>
</dbReference>
<dbReference type="EMBL" id="WIAO01000002">
    <property type="protein sequence ID" value="MQM24455.1"/>
    <property type="molecule type" value="Genomic_DNA"/>
</dbReference>
<sequence length="268" mass="27472">MTDPVETENSEPARDADGPLDAFPVPDRRQVLTRKSLASAAAVALALTAAVIWKAMSDNTTGVDADSVAYAEFDPGSATGSGPTGSPSETAGTGQESGSPSVEAEPTGETTTAASASDTAENATALPGTGVYRARQEASGLCMTWGEEPGGDRSVLVLGDCGSTEPELTWVKDGGAYFVEMAFDDWTPCMTADNGGTEDGMLVGFDGCDGLDAQTWELLPTGSAYQLRTAASDTLCLAVLKSSSSESGDAVALQNCDSGDAEQLWMLL</sequence>
<reference evidence="3 4" key="1">
    <citation type="submission" date="2019-10" db="EMBL/GenBank/DDBJ databases">
        <title>Glycomyces albidus sp. nov., a novel actinomycete isolated from rhizosphere soil of wheat (Triticum aestivum L.).</title>
        <authorList>
            <person name="Qian L."/>
        </authorList>
    </citation>
    <scope>NUCLEOTIDE SEQUENCE [LARGE SCALE GENOMIC DNA]</scope>
    <source>
        <strain evidence="3 4">NEAU-7082</strain>
    </source>
</reference>
<dbReference type="Pfam" id="PF00652">
    <property type="entry name" value="Ricin_B_lectin"/>
    <property type="match status" value="1"/>
</dbReference>
<dbReference type="CDD" id="cd00161">
    <property type="entry name" value="beta-trefoil_Ricin-like"/>
    <property type="match status" value="1"/>
</dbReference>
<evidence type="ECO:0000313" key="3">
    <source>
        <dbReference type="EMBL" id="MQM24455.1"/>
    </source>
</evidence>
<protein>
    <recommendedName>
        <fullName evidence="2">Ricin B lectin domain-containing protein</fullName>
    </recommendedName>
</protein>
<dbReference type="AlphaFoldDB" id="A0A6L5G487"/>
<dbReference type="InterPro" id="IPR035992">
    <property type="entry name" value="Ricin_B-like_lectins"/>
</dbReference>
<dbReference type="SUPFAM" id="SSF50370">
    <property type="entry name" value="Ricin B-like lectins"/>
    <property type="match status" value="1"/>
</dbReference>
<feature type="region of interest" description="Disordered" evidence="1">
    <location>
        <begin position="74"/>
        <end position="130"/>
    </location>
</feature>
<feature type="domain" description="Ricin B lectin" evidence="2">
    <location>
        <begin position="128"/>
        <end position="268"/>
    </location>
</feature>
<feature type="compositionally biased region" description="Low complexity" evidence="1">
    <location>
        <begin position="75"/>
        <end position="94"/>
    </location>
</feature>
<feature type="compositionally biased region" description="Low complexity" evidence="1">
    <location>
        <begin position="103"/>
        <end position="125"/>
    </location>
</feature>
<dbReference type="RefSeq" id="WP_153023634.1">
    <property type="nucleotide sequence ID" value="NZ_WIAO01000002.1"/>
</dbReference>
<organism evidence="3 4">
    <name type="scientific">Glycomyces albidus</name>
    <dbReference type="NCBI Taxonomy" id="2656774"/>
    <lineage>
        <taxon>Bacteria</taxon>
        <taxon>Bacillati</taxon>
        <taxon>Actinomycetota</taxon>
        <taxon>Actinomycetes</taxon>
        <taxon>Glycomycetales</taxon>
        <taxon>Glycomycetaceae</taxon>
        <taxon>Glycomyces</taxon>
    </lineage>
</organism>
<evidence type="ECO:0000259" key="2">
    <source>
        <dbReference type="SMART" id="SM00458"/>
    </source>
</evidence>